<name>A0ABW3CPS0_9ACTN</name>
<dbReference type="PANTHER" id="PTHR30349">
    <property type="entry name" value="PHAGE INTEGRASE-RELATED"/>
    <property type="match status" value="1"/>
</dbReference>
<dbReference type="CDD" id="cd01189">
    <property type="entry name" value="INT_ICEBs1_C_like"/>
    <property type="match status" value="1"/>
</dbReference>
<organism evidence="3 4">
    <name type="scientific">Actinomadura adrarensis</name>
    <dbReference type="NCBI Taxonomy" id="1819600"/>
    <lineage>
        <taxon>Bacteria</taxon>
        <taxon>Bacillati</taxon>
        <taxon>Actinomycetota</taxon>
        <taxon>Actinomycetes</taxon>
        <taxon>Streptosporangiales</taxon>
        <taxon>Thermomonosporaceae</taxon>
        <taxon>Actinomadura</taxon>
    </lineage>
</organism>
<dbReference type="InterPro" id="IPR050090">
    <property type="entry name" value="Tyrosine_recombinase_XerCD"/>
</dbReference>
<dbReference type="InterPro" id="IPR011010">
    <property type="entry name" value="DNA_brk_join_enz"/>
</dbReference>
<dbReference type="EMBL" id="JBHTIR010004164">
    <property type="protein sequence ID" value="MFD0856550.1"/>
    <property type="molecule type" value="Genomic_DNA"/>
</dbReference>
<dbReference type="SUPFAM" id="SSF56349">
    <property type="entry name" value="DNA breaking-rejoining enzymes"/>
    <property type="match status" value="1"/>
</dbReference>
<sequence>QDGRADVIRDDRLRAMILLAAFASLRWGEVTALRRCDIDTVNRTVRVRAAYIEQANGKMLLGPPKSRAGRRTVAIPAAIVPDLVAHLEKYTKPEDDALVFTGVKGGPLRRSGFNKITRWKHVVEALGVPNLHFHDLRHTGNTLAADSGVSLRNLMARMGHDNERAALIYQHRSSTADRMIADNLDALVRAQQQDDDEDDDGAAGVLVPVG</sequence>
<dbReference type="InterPro" id="IPR013762">
    <property type="entry name" value="Integrase-like_cat_sf"/>
</dbReference>
<gene>
    <name evidence="3" type="ORF">ACFQ07_30205</name>
</gene>
<keyword evidence="1" id="KW-0233">DNA recombination</keyword>
<dbReference type="Proteomes" id="UP001597083">
    <property type="component" value="Unassembled WGS sequence"/>
</dbReference>
<evidence type="ECO:0000313" key="4">
    <source>
        <dbReference type="Proteomes" id="UP001597083"/>
    </source>
</evidence>
<feature type="non-terminal residue" evidence="3">
    <location>
        <position position="1"/>
    </location>
</feature>
<keyword evidence="4" id="KW-1185">Reference proteome</keyword>
<dbReference type="InterPro" id="IPR002104">
    <property type="entry name" value="Integrase_catalytic"/>
</dbReference>
<feature type="domain" description="Tyr recombinase" evidence="2">
    <location>
        <begin position="1"/>
        <end position="182"/>
    </location>
</feature>
<comment type="caution">
    <text evidence="3">The sequence shown here is derived from an EMBL/GenBank/DDBJ whole genome shotgun (WGS) entry which is preliminary data.</text>
</comment>
<dbReference type="Gene3D" id="1.10.443.10">
    <property type="entry name" value="Intergrase catalytic core"/>
    <property type="match status" value="1"/>
</dbReference>
<accession>A0ABW3CPS0</accession>
<evidence type="ECO:0000256" key="1">
    <source>
        <dbReference type="ARBA" id="ARBA00023172"/>
    </source>
</evidence>
<reference evidence="4" key="1">
    <citation type="journal article" date="2019" name="Int. J. Syst. Evol. Microbiol.">
        <title>The Global Catalogue of Microorganisms (GCM) 10K type strain sequencing project: providing services to taxonomists for standard genome sequencing and annotation.</title>
        <authorList>
            <consortium name="The Broad Institute Genomics Platform"/>
            <consortium name="The Broad Institute Genome Sequencing Center for Infectious Disease"/>
            <person name="Wu L."/>
            <person name="Ma J."/>
        </authorList>
    </citation>
    <scope>NUCLEOTIDE SEQUENCE [LARGE SCALE GENOMIC DNA]</scope>
    <source>
        <strain evidence="4">JCM 31696</strain>
    </source>
</reference>
<dbReference type="PROSITE" id="PS51898">
    <property type="entry name" value="TYR_RECOMBINASE"/>
    <property type="match status" value="1"/>
</dbReference>
<evidence type="ECO:0000313" key="3">
    <source>
        <dbReference type="EMBL" id="MFD0856550.1"/>
    </source>
</evidence>
<dbReference type="Pfam" id="PF00589">
    <property type="entry name" value="Phage_integrase"/>
    <property type="match status" value="1"/>
</dbReference>
<protein>
    <submittedName>
        <fullName evidence="3">Tyrosine-type recombinase/integrase</fullName>
    </submittedName>
</protein>
<evidence type="ECO:0000259" key="2">
    <source>
        <dbReference type="PROSITE" id="PS51898"/>
    </source>
</evidence>
<proteinExistence type="predicted"/>
<dbReference type="PANTHER" id="PTHR30349:SF64">
    <property type="entry name" value="PROPHAGE INTEGRASE INTD-RELATED"/>
    <property type="match status" value="1"/>
</dbReference>